<evidence type="ECO:0000313" key="9">
    <source>
        <dbReference type="Proteomes" id="UP000471435"/>
    </source>
</evidence>
<dbReference type="AlphaFoldDB" id="A0A6I4UV73"/>
<organism evidence="8 9">
    <name type="scientific">Pontixanthobacter luteolus</name>
    <dbReference type="NCBI Taxonomy" id="295089"/>
    <lineage>
        <taxon>Bacteria</taxon>
        <taxon>Pseudomonadati</taxon>
        <taxon>Pseudomonadota</taxon>
        <taxon>Alphaproteobacteria</taxon>
        <taxon>Sphingomonadales</taxon>
        <taxon>Erythrobacteraceae</taxon>
        <taxon>Pontixanthobacter</taxon>
    </lineage>
</organism>
<evidence type="ECO:0000256" key="1">
    <source>
        <dbReference type="ARBA" id="ARBA00004370"/>
    </source>
</evidence>
<dbReference type="InterPro" id="IPR047200">
    <property type="entry name" value="MFS_YcaD-like"/>
</dbReference>
<evidence type="ECO:0000256" key="4">
    <source>
        <dbReference type="ARBA" id="ARBA00023136"/>
    </source>
</evidence>
<comment type="caution">
    <text evidence="8">The sequence shown here is derived from an EMBL/GenBank/DDBJ whole genome shotgun (WGS) entry which is preliminary data.</text>
</comment>
<sequence length="417" mass="43751">MLASLLNVRTFLLAIFLIMAGSGFLSTLIAVRLEAAGASALVIGLAATAYFTGLFAGSLTVSKLIGNVGHIRSFAAFVSVFSASSLAYALHENAAIWLVLRFIDGLVIAGIYICLESWLNEKAEPANRSSVLAGYMVALYSGQAIGQFLLNLGEESPALPFMYSAILLSIAVLPVVLTKDVQPTIEDLKPLAVKKLYRISPLGVVGVTATGLMLGAFYALGAVFIRRLGMDLSDVAFFTSCVIAGGVALQWPLGMLSDRFDRRRVIVGTFVGAVLVCTAIVCSLDSRLLLFPLGALFGGMTFALYPLCVAHTNDHIEESERVGATGGLVLAYSAGAMVGPVVGSIGIGSFGAGGLFGAIGLVALFVTAFGFWRLFIAQAVPAEDQQAFQNLPRTTPMATSQELELDDPGSSDETSPS</sequence>
<dbReference type="GO" id="GO:0005886">
    <property type="term" value="C:plasma membrane"/>
    <property type="evidence" value="ECO:0007669"/>
    <property type="project" value="TreeGrafter"/>
</dbReference>
<dbReference type="CDD" id="cd17477">
    <property type="entry name" value="MFS_YcaD_like"/>
    <property type="match status" value="1"/>
</dbReference>
<feature type="transmembrane region" description="Helical" evidence="6">
    <location>
        <begin position="161"/>
        <end position="178"/>
    </location>
</feature>
<feature type="transmembrane region" description="Helical" evidence="6">
    <location>
        <begin position="73"/>
        <end position="90"/>
    </location>
</feature>
<dbReference type="InterPro" id="IPR005828">
    <property type="entry name" value="MFS_sugar_transport-like"/>
</dbReference>
<feature type="region of interest" description="Disordered" evidence="5">
    <location>
        <begin position="393"/>
        <end position="417"/>
    </location>
</feature>
<evidence type="ECO:0000256" key="5">
    <source>
        <dbReference type="SAM" id="MobiDB-lite"/>
    </source>
</evidence>
<feature type="transmembrane region" description="Helical" evidence="6">
    <location>
        <begin position="235"/>
        <end position="253"/>
    </location>
</feature>
<keyword evidence="4 6" id="KW-0472">Membrane</keyword>
<dbReference type="RefSeq" id="WP_160729092.1">
    <property type="nucleotide sequence ID" value="NZ_WTYP01000001.1"/>
</dbReference>
<evidence type="ECO:0000256" key="6">
    <source>
        <dbReference type="SAM" id="Phobius"/>
    </source>
</evidence>
<feature type="transmembrane region" description="Helical" evidence="6">
    <location>
        <begin position="199"/>
        <end position="223"/>
    </location>
</feature>
<dbReference type="OrthoDB" id="9797524at2"/>
<dbReference type="Pfam" id="PF07690">
    <property type="entry name" value="MFS_1"/>
    <property type="match status" value="1"/>
</dbReference>
<dbReference type="InterPro" id="IPR011701">
    <property type="entry name" value="MFS"/>
</dbReference>
<dbReference type="SUPFAM" id="SSF103473">
    <property type="entry name" value="MFS general substrate transporter"/>
    <property type="match status" value="1"/>
</dbReference>
<feature type="transmembrane region" description="Helical" evidence="6">
    <location>
        <begin position="96"/>
        <end position="119"/>
    </location>
</feature>
<feature type="transmembrane region" description="Helical" evidence="6">
    <location>
        <begin position="322"/>
        <end position="347"/>
    </location>
</feature>
<feature type="transmembrane region" description="Helical" evidence="6">
    <location>
        <begin position="12"/>
        <end position="31"/>
    </location>
</feature>
<evidence type="ECO:0000256" key="3">
    <source>
        <dbReference type="ARBA" id="ARBA00022989"/>
    </source>
</evidence>
<dbReference type="GO" id="GO:0022857">
    <property type="term" value="F:transmembrane transporter activity"/>
    <property type="evidence" value="ECO:0007669"/>
    <property type="project" value="InterPro"/>
</dbReference>
<feature type="transmembrane region" description="Helical" evidence="6">
    <location>
        <begin position="290"/>
        <end position="310"/>
    </location>
</feature>
<keyword evidence="3 6" id="KW-1133">Transmembrane helix</keyword>
<name>A0A6I4UV73_9SPHN</name>
<feature type="transmembrane region" description="Helical" evidence="6">
    <location>
        <begin position="37"/>
        <end position="61"/>
    </location>
</feature>
<feature type="domain" description="Major facilitator superfamily (MFS) profile" evidence="7">
    <location>
        <begin position="7"/>
        <end position="375"/>
    </location>
</feature>
<reference evidence="8 9" key="1">
    <citation type="submission" date="2019-12" db="EMBL/GenBank/DDBJ databases">
        <title>Genomic-based taxomic classification of the family Erythrobacteraceae.</title>
        <authorList>
            <person name="Xu L."/>
        </authorList>
    </citation>
    <scope>NUCLEOTIDE SEQUENCE [LARGE SCALE GENOMIC DNA]</scope>
    <source>
        <strain evidence="8 9">SW-109</strain>
    </source>
</reference>
<evidence type="ECO:0000256" key="2">
    <source>
        <dbReference type="ARBA" id="ARBA00022692"/>
    </source>
</evidence>
<evidence type="ECO:0000313" key="8">
    <source>
        <dbReference type="EMBL" id="MXP45779.1"/>
    </source>
</evidence>
<protein>
    <submittedName>
        <fullName evidence="8">MFS transporter</fullName>
    </submittedName>
</protein>
<accession>A0A6I4UV73</accession>
<dbReference type="PANTHER" id="PTHR23521">
    <property type="entry name" value="TRANSPORTER MFS SUPERFAMILY"/>
    <property type="match status" value="1"/>
</dbReference>
<dbReference type="PANTHER" id="PTHR23521:SF3">
    <property type="entry name" value="MFS TRANSPORTER"/>
    <property type="match status" value="1"/>
</dbReference>
<proteinExistence type="predicted"/>
<dbReference type="InterPro" id="IPR020846">
    <property type="entry name" value="MFS_dom"/>
</dbReference>
<keyword evidence="9" id="KW-1185">Reference proteome</keyword>
<keyword evidence="2 6" id="KW-0812">Transmembrane</keyword>
<feature type="compositionally biased region" description="Polar residues" evidence="5">
    <location>
        <begin position="393"/>
        <end position="402"/>
    </location>
</feature>
<evidence type="ECO:0000259" key="7">
    <source>
        <dbReference type="PROSITE" id="PS50850"/>
    </source>
</evidence>
<gene>
    <name evidence="8" type="ORF">GRI43_00035</name>
</gene>
<dbReference type="Proteomes" id="UP000471435">
    <property type="component" value="Unassembled WGS sequence"/>
</dbReference>
<feature type="transmembrane region" description="Helical" evidence="6">
    <location>
        <begin position="353"/>
        <end position="376"/>
    </location>
</feature>
<dbReference type="EMBL" id="WTYP01000001">
    <property type="protein sequence ID" value="MXP45779.1"/>
    <property type="molecule type" value="Genomic_DNA"/>
</dbReference>
<dbReference type="InterPro" id="IPR036259">
    <property type="entry name" value="MFS_trans_sf"/>
</dbReference>
<dbReference type="Pfam" id="PF00083">
    <property type="entry name" value="Sugar_tr"/>
    <property type="match status" value="1"/>
</dbReference>
<feature type="transmembrane region" description="Helical" evidence="6">
    <location>
        <begin position="265"/>
        <end position="284"/>
    </location>
</feature>
<dbReference type="Gene3D" id="1.20.1250.20">
    <property type="entry name" value="MFS general substrate transporter like domains"/>
    <property type="match status" value="2"/>
</dbReference>
<comment type="subcellular location">
    <subcellularLocation>
        <location evidence="1">Membrane</location>
    </subcellularLocation>
</comment>
<dbReference type="PROSITE" id="PS50850">
    <property type="entry name" value="MFS"/>
    <property type="match status" value="1"/>
</dbReference>